<evidence type="ECO:0000313" key="2">
    <source>
        <dbReference type="Proteomes" id="UP001062846"/>
    </source>
</evidence>
<dbReference type="Proteomes" id="UP001062846">
    <property type="component" value="Chromosome 5"/>
</dbReference>
<dbReference type="EMBL" id="CM046392">
    <property type="protein sequence ID" value="KAI8556926.1"/>
    <property type="molecule type" value="Genomic_DNA"/>
</dbReference>
<sequence>MFPSARIFKVAEDLRKQNRSANTPRLIAIGPLHRKDKHLQTPMQHIKWCYTHALIFDVKNVVGDGKNNKVLGECLKKLKGCISKAKKYYAEVDSARKNDAEDVTLVCKGQKYNAEEVTLVYKGQKYNAEEVKVAHKARKYDSEEVTLVYKAQKDNAEEVEGVHEYDASEVTPVEDDEMLEMMLVDGCFILRLLWLSYQRKELVKAAKKGQDPIDPIFDNILTSALVQQDLILLENQIPFFVLEHLFEVTVTMISGANKLSLEDYVRSYWENYIKGPEYESSGSKKTSCCLPVDCFLSVGDCVLSVGHRSTKESAQAGKADQFHHIFHLLHEFFLPVPGDHPVENKQKKLCGLEASASDLHYAGVIFAPAEDKNLFNVKFEEPKGIRWWFRRAKFKIPTLDVDDSTETFLRNLIALEQCCPGVRRHFTSYAKFMDTLIDSAKDVHVLKKAGVIRNDLGMDADVARLFNNLCKEVVVGESHFDYEYQDAYKYSKYLWPKWMAYWKRQYFASPWAFRAVVVAIIGFGIGLTQFIRTFL</sequence>
<accession>A0ACC0NVK5</accession>
<reference evidence="1" key="1">
    <citation type="submission" date="2022-02" db="EMBL/GenBank/DDBJ databases">
        <title>Plant Genome Project.</title>
        <authorList>
            <person name="Zhang R.-G."/>
        </authorList>
    </citation>
    <scope>NUCLEOTIDE SEQUENCE</scope>
    <source>
        <strain evidence="1">AT1</strain>
    </source>
</reference>
<evidence type="ECO:0000313" key="1">
    <source>
        <dbReference type="EMBL" id="KAI8556926.1"/>
    </source>
</evidence>
<gene>
    <name evidence="1" type="ORF">RHMOL_Rhmol05G0294600</name>
</gene>
<comment type="caution">
    <text evidence="1">The sequence shown here is derived from an EMBL/GenBank/DDBJ whole genome shotgun (WGS) entry which is preliminary data.</text>
</comment>
<name>A0ACC0NVK5_RHOML</name>
<keyword evidence="2" id="KW-1185">Reference proteome</keyword>
<proteinExistence type="predicted"/>
<organism evidence="1 2">
    <name type="scientific">Rhododendron molle</name>
    <name type="common">Chinese azalea</name>
    <name type="synonym">Azalea mollis</name>
    <dbReference type="NCBI Taxonomy" id="49168"/>
    <lineage>
        <taxon>Eukaryota</taxon>
        <taxon>Viridiplantae</taxon>
        <taxon>Streptophyta</taxon>
        <taxon>Embryophyta</taxon>
        <taxon>Tracheophyta</taxon>
        <taxon>Spermatophyta</taxon>
        <taxon>Magnoliopsida</taxon>
        <taxon>eudicotyledons</taxon>
        <taxon>Gunneridae</taxon>
        <taxon>Pentapetalae</taxon>
        <taxon>asterids</taxon>
        <taxon>Ericales</taxon>
        <taxon>Ericaceae</taxon>
        <taxon>Ericoideae</taxon>
        <taxon>Rhodoreae</taxon>
        <taxon>Rhododendron</taxon>
    </lineage>
</organism>
<protein>
    <submittedName>
        <fullName evidence="1">Uncharacterized protein</fullName>
    </submittedName>
</protein>